<comment type="similarity">
    <text evidence="1">Belongs to the FAM161 family.</text>
</comment>
<dbReference type="InterPro" id="IPR051655">
    <property type="entry name" value="FAM161"/>
</dbReference>
<proteinExistence type="inferred from homology"/>
<dbReference type="EMBL" id="SOYY01000015">
    <property type="protein sequence ID" value="KAA0711425.1"/>
    <property type="molecule type" value="Genomic_DNA"/>
</dbReference>
<evidence type="ECO:0000313" key="5">
    <source>
        <dbReference type="EMBL" id="KAA0711425.1"/>
    </source>
</evidence>
<protein>
    <submittedName>
        <fullName evidence="5">Protein FAM161B</fullName>
    </submittedName>
</protein>
<evidence type="ECO:0000256" key="2">
    <source>
        <dbReference type="ARBA" id="ARBA00023054"/>
    </source>
</evidence>
<dbReference type="AlphaFoldDB" id="A0A5A9NQS4"/>
<reference evidence="5 6" key="1">
    <citation type="journal article" date="2019" name="Mol. Ecol. Resour.">
        <title>Chromosome-level genome assembly of Triplophysa tibetana, a fish adapted to the harsh high-altitude environment of the Tibetan Plateau.</title>
        <authorList>
            <person name="Yang X."/>
            <person name="Liu H."/>
            <person name="Ma Z."/>
            <person name="Zou Y."/>
            <person name="Zou M."/>
            <person name="Mao Y."/>
            <person name="Li X."/>
            <person name="Wang H."/>
            <person name="Chen T."/>
            <person name="Wang W."/>
            <person name="Yang R."/>
        </authorList>
    </citation>
    <scope>NUCLEOTIDE SEQUENCE [LARGE SCALE GENOMIC DNA]</scope>
    <source>
        <strain evidence="5">TTIB1903HZAU</strain>
        <tissue evidence="5">Muscle</tissue>
    </source>
</reference>
<dbReference type="PANTHER" id="PTHR21501:SF4">
    <property type="entry name" value="PROTEIN FAM161B"/>
    <property type="match status" value="1"/>
</dbReference>
<dbReference type="GO" id="GO:0005856">
    <property type="term" value="C:cytoskeleton"/>
    <property type="evidence" value="ECO:0007669"/>
    <property type="project" value="UniProtKB-ARBA"/>
</dbReference>
<dbReference type="GO" id="GO:0044782">
    <property type="term" value="P:cilium organization"/>
    <property type="evidence" value="ECO:0007669"/>
    <property type="project" value="TreeGrafter"/>
</dbReference>
<accession>A0A5A9NQS4</accession>
<dbReference type="PANTHER" id="PTHR21501">
    <property type="entry name" value="PROTEIN FAM-161"/>
    <property type="match status" value="1"/>
</dbReference>
<feature type="region of interest" description="Disordered" evidence="4">
    <location>
        <begin position="476"/>
        <end position="538"/>
    </location>
</feature>
<feature type="compositionally biased region" description="Basic and acidic residues" evidence="4">
    <location>
        <begin position="476"/>
        <end position="490"/>
    </location>
</feature>
<name>A0A5A9NQS4_9TELE</name>
<keyword evidence="2 3" id="KW-0175">Coiled coil</keyword>
<evidence type="ECO:0000256" key="3">
    <source>
        <dbReference type="SAM" id="Coils"/>
    </source>
</evidence>
<dbReference type="GO" id="GO:0005929">
    <property type="term" value="C:cilium"/>
    <property type="evidence" value="ECO:0007669"/>
    <property type="project" value="TreeGrafter"/>
</dbReference>
<dbReference type="Pfam" id="PF10595">
    <property type="entry name" value="FAM161A_B"/>
    <property type="match status" value="1"/>
</dbReference>
<sequence>MSDFELHLEALKGTQKQQLENLELQNQDGLAKRVQQNSLLSASTEWILKTSLLQDSISNGPNCENRKQRRVIPQNLTSNGIETTTTVTNSMKIVSESQRRPLPKETQKAKEEADLVECEKQFRVAPVTGHVSTSLYKDLIQDQERLRQERHDQRRDFLLAMQKPFRFHKREDKKQERRKEEMASAKTSEKIELVCVRKPIPKAVSNPMFLQQVKEQEQQRKIRIQLRAQETLKSSSAPIRTQESSAESQSRSAQKTKCKMLGYLDQMPSFRPKTNTAVPDFDKLHHAFQQKAMEKAERKDVTHCKPFQLHTSTLLPRSRSPENLLDTTTKTNLKRSSSFGGLTSLSMDTLPTYITDAARRRSTAIRRSLELKDLKEQANAEWMRQHQIKSQAISKAVAMRAKAMDPHKSLKEVYQEKLKQHRQADLERIKDYQKELKDIRTRVTARPYLFERVSQKNAKVNAERRYRDTLEQAGLDEKFVQSKGESDKSIHGSNSVDGDSENEDHCVTNSKTQQSSGSGDDSGENEEDKEETKKEDLC</sequence>
<comment type="caution">
    <text evidence="5">The sequence shown here is derived from an EMBL/GenBank/DDBJ whole genome shotgun (WGS) entry which is preliminary data.</text>
</comment>
<evidence type="ECO:0000256" key="4">
    <source>
        <dbReference type="SAM" id="MobiDB-lite"/>
    </source>
</evidence>
<gene>
    <name evidence="5" type="ORF">E1301_Tti006284</name>
</gene>
<feature type="compositionally biased region" description="Low complexity" evidence="4">
    <location>
        <begin position="510"/>
        <end position="519"/>
    </location>
</feature>
<dbReference type="Proteomes" id="UP000324632">
    <property type="component" value="Chromosome 15"/>
</dbReference>
<feature type="region of interest" description="Disordered" evidence="4">
    <location>
        <begin position="231"/>
        <end position="254"/>
    </location>
</feature>
<feature type="compositionally biased region" description="Low complexity" evidence="4">
    <location>
        <begin position="242"/>
        <end position="253"/>
    </location>
</feature>
<feature type="coiled-coil region" evidence="3">
    <location>
        <begin position="415"/>
        <end position="442"/>
    </location>
</feature>
<feature type="compositionally biased region" description="Polar residues" evidence="4">
    <location>
        <begin position="231"/>
        <end position="241"/>
    </location>
</feature>
<dbReference type="InterPro" id="IPR019579">
    <property type="entry name" value="FAM161A/B"/>
</dbReference>
<evidence type="ECO:0000256" key="1">
    <source>
        <dbReference type="ARBA" id="ARBA00006663"/>
    </source>
</evidence>
<keyword evidence="6" id="KW-1185">Reference proteome</keyword>
<organism evidence="5 6">
    <name type="scientific">Triplophysa tibetana</name>
    <dbReference type="NCBI Taxonomy" id="1572043"/>
    <lineage>
        <taxon>Eukaryota</taxon>
        <taxon>Metazoa</taxon>
        <taxon>Chordata</taxon>
        <taxon>Craniata</taxon>
        <taxon>Vertebrata</taxon>
        <taxon>Euteleostomi</taxon>
        <taxon>Actinopterygii</taxon>
        <taxon>Neopterygii</taxon>
        <taxon>Teleostei</taxon>
        <taxon>Ostariophysi</taxon>
        <taxon>Cypriniformes</taxon>
        <taxon>Nemacheilidae</taxon>
        <taxon>Triplophysa</taxon>
    </lineage>
</organism>
<evidence type="ECO:0000313" key="6">
    <source>
        <dbReference type="Proteomes" id="UP000324632"/>
    </source>
</evidence>